<comment type="cofactor">
    <cofactor evidence="1">
        <name>siroheme</name>
        <dbReference type="ChEBI" id="CHEBI:60052"/>
    </cofactor>
</comment>
<dbReference type="InterPro" id="IPR011786">
    <property type="entry name" value="CysI"/>
</dbReference>
<dbReference type="Gene3D" id="3.30.413.10">
    <property type="entry name" value="Sulfite Reductase Hemoprotein, domain 1"/>
    <property type="match status" value="2"/>
</dbReference>
<evidence type="ECO:0000313" key="21">
    <source>
        <dbReference type="Proteomes" id="UP000070376"/>
    </source>
</evidence>
<name>A0A133KNA3_HEYCO</name>
<dbReference type="Pfam" id="PF01077">
    <property type="entry name" value="NIR_SIR"/>
    <property type="match status" value="1"/>
</dbReference>
<keyword evidence="14" id="KW-0198">Cysteine biosynthesis</keyword>
<evidence type="ECO:0000256" key="17">
    <source>
        <dbReference type="ARBA" id="ARBA00062253"/>
    </source>
</evidence>
<dbReference type="PRINTS" id="PR00397">
    <property type="entry name" value="SIROHAEM"/>
</dbReference>
<evidence type="ECO:0000256" key="8">
    <source>
        <dbReference type="ARBA" id="ARBA00022617"/>
    </source>
</evidence>
<reference evidence="21" key="1">
    <citation type="submission" date="2016-01" db="EMBL/GenBank/DDBJ databases">
        <authorList>
            <person name="Mitreva M."/>
            <person name="Pepin K.H."/>
            <person name="Mihindukulasuriya K.A."/>
            <person name="Fulton R."/>
            <person name="Fronick C."/>
            <person name="O'Laughlin M."/>
            <person name="Miner T."/>
            <person name="Herter B."/>
            <person name="Rosa B.A."/>
            <person name="Cordes M."/>
            <person name="Tomlinson C."/>
            <person name="Wollam A."/>
            <person name="Palsikar V.B."/>
            <person name="Mardis E.R."/>
            <person name="Wilson R.K."/>
        </authorList>
    </citation>
    <scope>NUCLEOTIDE SEQUENCE [LARGE SCALE GENOMIC DNA]</scope>
    <source>
        <strain evidence="21">GED7749B</strain>
    </source>
</reference>
<keyword evidence="11" id="KW-0560">Oxidoreductase</keyword>
<evidence type="ECO:0000256" key="7">
    <source>
        <dbReference type="ARBA" id="ARBA00022605"/>
    </source>
</evidence>
<gene>
    <name evidence="20" type="ORF">HMPREF3213_02148</name>
</gene>
<dbReference type="FunFam" id="3.30.413.10:FF:000004">
    <property type="entry name" value="Sulfite reductase [NADPH] hemoprotein beta-component"/>
    <property type="match status" value="1"/>
</dbReference>
<dbReference type="InterPro" id="IPR006067">
    <property type="entry name" value="NO2/SO3_Rdtase_4Fe4S_dom"/>
</dbReference>
<dbReference type="FunFam" id="3.30.413.10:FF:000003">
    <property type="entry name" value="Sulfite reductase [NADPH] hemoprotein beta-component"/>
    <property type="match status" value="1"/>
</dbReference>
<dbReference type="Proteomes" id="UP000070376">
    <property type="component" value="Unassembled WGS sequence"/>
</dbReference>
<evidence type="ECO:0000256" key="3">
    <source>
        <dbReference type="ARBA" id="ARBA00004774"/>
    </source>
</evidence>
<evidence type="ECO:0000259" key="18">
    <source>
        <dbReference type="Pfam" id="PF01077"/>
    </source>
</evidence>
<evidence type="ECO:0000256" key="1">
    <source>
        <dbReference type="ARBA" id="ARBA00001929"/>
    </source>
</evidence>
<dbReference type="EC" id="1.8.1.2" evidence="5"/>
<keyword evidence="13" id="KW-0411">Iron-sulfur</keyword>
<evidence type="ECO:0000256" key="5">
    <source>
        <dbReference type="ARBA" id="ARBA00012604"/>
    </source>
</evidence>
<evidence type="ECO:0000256" key="2">
    <source>
        <dbReference type="ARBA" id="ARBA00001966"/>
    </source>
</evidence>
<keyword evidence="8" id="KW-0349">Heme</keyword>
<protein>
    <recommendedName>
        <fullName evidence="5">assimilatory sulfite reductase (NADPH)</fullName>
        <ecNumber evidence="5">1.8.1.2</ecNumber>
    </recommendedName>
</protein>
<comment type="similarity">
    <text evidence="4">Belongs to the nitrite and sulfite reductase 4Fe-4S domain family.</text>
</comment>
<dbReference type="GO" id="GO:0020037">
    <property type="term" value="F:heme binding"/>
    <property type="evidence" value="ECO:0007669"/>
    <property type="project" value="InterPro"/>
</dbReference>
<dbReference type="GO" id="GO:0050661">
    <property type="term" value="F:NADP binding"/>
    <property type="evidence" value="ECO:0007669"/>
    <property type="project" value="InterPro"/>
</dbReference>
<feature type="domain" description="Nitrite/sulphite reductase 4Fe-4S" evidence="18">
    <location>
        <begin position="172"/>
        <end position="333"/>
    </location>
</feature>
<evidence type="ECO:0000256" key="12">
    <source>
        <dbReference type="ARBA" id="ARBA00023004"/>
    </source>
</evidence>
<evidence type="ECO:0000256" key="15">
    <source>
        <dbReference type="ARBA" id="ARBA00052219"/>
    </source>
</evidence>
<keyword evidence="9" id="KW-0479">Metal-binding</keyword>
<dbReference type="SUPFAM" id="SSF55124">
    <property type="entry name" value="Nitrite/Sulfite reductase N-terminal domain-like"/>
    <property type="match status" value="2"/>
</dbReference>
<dbReference type="InterPro" id="IPR006066">
    <property type="entry name" value="NO2/SO3_Rdtase_FeS/sirohaem_BS"/>
</dbReference>
<dbReference type="SUPFAM" id="SSF56014">
    <property type="entry name" value="Nitrite and sulphite reductase 4Fe-4S domain-like"/>
    <property type="match status" value="2"/>
</dbReference>
<proteinExistence type="inferred from homology"/>
<evidence type="ECO:0000256" key="14">
    <source>
        <dbReference type="ARBA" id="ARBA00023192"/>
    </source>
</evidence>
<sequence>CVLTERGRKMADKKLDPLETIKEKSRFLRGTIAEGLKDPLTGAISEDDNKLLKFHGSYQQDDRDIRNDRRKKKLEPAYQFMVRVRIPGGVATPEQWLVMDELAQKYGNGTLRMTTRQTFQMHGILKWNLKQAIREMNDALMTTLAACGDVNRNVMCNPNPYQSDVHAEVYEWAKKTSDHLLPRTSAYHEIWLEDEKIIDTKEQEDSEPLYGPKYLPRKFKIGFAVPPSNDVDIFSQDLGFIAILNEGKLEGFNVAVGGGMGMTHGDPKTYPQLARIIGFCTPNQVIEVAEKVVSIQRDYGNRANRKNARFKYTIDARGLDWIKSELNERLGWDLGEARPFHFDHNGDRYGWIQGDGKWHLTLFVQSGRIKDIDGYPLMTGLREIAKIHQGEFRLTPNQNVIISNVTEEMKGKIDELVEKYHLTDGKHASALRRNSMSCVAFPTCGLAMAEAERYLPELLGKIEEILDEAGLREEEIVIRMSGCPNGCSRPALAEMAFIGKGPGKYNLYLGGSFTGDRLACLYKENIGEEEILASLRPILLQYAKERQEGEHFGDFVIRAGIVEAIRDGRDFHKPVAVNK</sequence>
<dbReference type="PANTHER" id="PTHR11493:SF47">
    <property type="entry name" value="SULFITE REDUCTASE [NADPH] SUBUNIT BETA"/>
    <property type="match status" value="1"/>
</dbReference>
<keyword evidence="10" id="KW-0521">NADP</keyword>
<dbReference type="NCBIfam" id="NF010029">
    <property type="entry name" value="PRK13504.1"/>
    <property type="match status" value="1"/>
</dbReference>
<evidence type="ECO:0000256" key="13">
    <source>
        <dbReference type="ARBA" id="ARBA00023014"/>
    </source>
</evidence>
<dbReference type="InterPro" id="IPR005117">
    <property type="entry name" value="NiRdtase/SiRdtase_haem-b_fer"/>
</dbReference>
<comment type="catalytic activity">
    <reaction evidence="15">
        <text>hydrogen sulfide + 3 NADP(+) + 3 H2O = sulfite + 3 NADPH + 4 H(+)</text>
        <dbReference type="Rhea" id="RHEA:13801"/>
        <dbReference type="ChEBI" id="CHEBI:15377"/>
        <dbReference type="ChEBI" id="CHEBI:15378"/>
        <dbReference type="ChEBI" id="CHEBI:17359"/>
        <dbReference type="ChEBI" id="CHEBI:29919"/>
        <dbReference type="ChEBI" id="CHEBI:57783"/>
        <dbReference type="ChEBI" id="CHEBI:58349"/>
        <dbReference type="EC" id="1.8.1.2"/>
    </reaction>
</comment>
<feature type="non-terminal residue" evidence="20">
    <location>
        <position position="1"/>
    </location>
</feature>
<keyword evidence="6" id="KW-0004">4Fe-4S</keyword>
<keyword evidence="12" id="KW-0408">Iron</keyword>
<evidence type="ECO:0000313" key="20">
    <source>
        <dbReference type="EMBL" id="KWZ80995.1"/>
    </source>
</evidence>
<dbReference type="GO" id="GO:0019344">
    <property type="term" value="P:cysteine biosynthetic process"/>
    <property type="evidence" value="ECO:0007669"/>
    <property type="project" value="UniProtKB-KW"/>
</dbReference>
<feature type="domain" description="Nitrite/Sulfite reductase ferredoxin-like" evidence="19">
    <location>
        <begin position="77"/>
        <end position="137"/>
    </location>
</feature>
<dbReference type="GO" id="GO:0000103">
    <property type="term" value="P:sulfate assimilation"/>
    <property type="evidence" value="ECO:0007669"/>
    <property type="project" value="UniProtKB-ARBA"/>
</dbReference>
<comment type="function">
    <text evidence="16">Component of the sulfite reductase complex that catalyzes the 6-electron reduction of sulfite to sulfide. This is one of several activities required for the biosynthesis of L-cysteine from sulfate.</text>
</comment>
<comment type="pathway">
    <text evidence="3">Sulfur metabolism; hydrogen sulfide biosynthesis; hydrogen sulfide from sulfite (NADPH route): step 1/1.</text>
</comment>
<accession>A0A133KNA3</accession>
<comment type="cofactor">
    <cofactor evidence="2">
        <name>[4Fe-4S] cluster</name>
        <dbReference type="ChEBI" id="CHEBI:49883"/>
    </cofactor>
</comment>
<evidence type="ECO:0000256" key="6">
    <source>
        <dbReference type="ARBA" id="ARBA00022485"/>
    </source>
</evidence>
<dbReference type="AlphaFoldDB" id="A0A133KNA3"/>
<dbReference type="PANTHER" id="PTHR11493">
    <property type="entry name" value="SULFITE REDUCTASE [NADPH] SUBUNIT BETA-RELATED"/>
    <property type="match status" value="1"/>
</dbReference>
<evidence type="ECO:0000256" key="16">
    <source>
        <dbReference type="ARBA" id="ARBA00057160"/>
    </source>
</evidence>
<evidence type="ECO:0000256" key="10">
    <source>
        <dbReference type="ARBA" id="ARBA00022857"/>
    </source>
</evidence>
<dbReference type="EMBL" id="LRPN01000083">
    <property type="protein sequence ID" value="KWZ80995.1"/>
    <property type="molecule type" value="Genomic_DNA"/>
</dbReference>
<dbReference type="NCBIfam" id="TIGR02041">
    <property type="entry name" value="CysI"/>
    <property type="match status" value="1"/>
</dbReference>
<dbReference type="PROSITE" id="PS00365">
    <property type="entry name" value="NIR_SIR"/>
    <property type="match status" value="1"/>
</dbReference>
<evidence type="ECO:0000256" key="9">
    <source>
        <dbReference type="ARBA" id="ARBA00022723"/>
    </source>
</evidence>
<dbReference type="GO" id="GO:0046872">
    <property type="term" value="F:metal ion binding"/>
    <property type="evidence" value="ECO:0007669"/>
    <property type="project" value="UniProtKB-KW"/>
</dbReference>
<keyword evidence="7" id="KW-0028">Amino-acid biosynthesis</keyword>
<dbReference type="InterPro" id="IPR045169">
    <property type="entry name" value="NO2/SO3_Rdtase_4Fe4S_prot"/>
</dbReference>
<dbReference type="GO" id="GO:0050311">
    <property type="term" value="F:sulfite reductase (ferredoxin) activity"/>
    <property type="evidence" value="ECO:0007669"/>
    <property type="project" value="TreeGrafter"/>
</dbReference>
<feature type="domain" description="Nitrite/Sulfite reductase ferredoxin-like" evidence="19">
    <location>
        <begin position="353"/>
        <end position="418"/>
    </location>
</feature>
<dbReference type="Pfam" id="PF03460">
    <property type="entry name" value="NIR_SIR_ferr"/>
    <property type="match status" value="2"/>
</dbReference>
<dbReference type="GO" id="GO:0051539">
    <property type="term" value="F:4 iron, 4 sulfur cluster binding"/>
    <property type="evidence" value="ECO:0007669"/>
    <property type="project" value="UniProtKB-KW"/>
</dbReference>
<evidence type="ECO:0000259" key="19">
    <source>
        <dbReference type="Pfam" id="PF03460"/>
    </source>
</evidence>
<dbReference type="PATRIC" id="fig|1398.22.peg.2153"/>
<comment type="caution">
    <text evidence="20">The sequence shown here is derived from an EMBL/GenBank/DDBJ whole genome shotgun (WGS) entry which is preliminary data.</text>
</comment>
<comment type="subunit">
    <text evidence="17">Alpha(8)-beta(8). The alpha component is a flavoprotein, the beta component is a hemoprotein.</text>
</comment>
<dbReference type="InterPro" id="IPR045854">
    <property type="entry name" value="NO2/SO3_Rdtase_4Fe4S_sf"/>
</dbReference>
<evidence type="ECO:0000256" key="11">
    <source>
        <dbReference type="ARBA" id="ARBA00023002"/>
    </source>
</evidence>
<organism evidence="20 21">
    <name type="scientific">Heyndrickxia coagulans</name>
    <name type="common">Weizmannia coagulans</name>
    <dbReference type="NCBI Taxonomy" id="1398"/>
    <lineage>
        <taxon>Bacteria</taxon>
        <taxon>Bacillati</taxon>
        <taxon>Bacillota</taxon>
        <taxon>Bacilli</taxon>
        <taxon>Bacillales</taxon>
        <taxon>Bacillaceae</taxon>
        <taxon>Heyndrickxia</taxon>
    </lineage>
</organism>
<dbReference type="HAMAP" id="MF_01540">
    <property type="entry name" value="CysI"/>
    <property type="match status" value="1"/>
</dbReference>
<dbReference type="GO" id="GO:0009337">
    <property type="term" value="C:sulfite reductase complex (NADPH)"/>
    <property type="evidence" value="ECO:0007669"/>
    <property type="project" value="InterPro"/>
</dbReference>
<dbReference type="GO" id="GO:0004783">
    <property type="term" value="F:sulfite reductase (NADPH) activity"/>
    <property type="evidence" value="ECO:0007669"/>
    <property type="project" value="UniProtKB-EC"/>
</dbReference>
<dbReference type="InterPro" id="IPR036136">
    <property type="entry name" value="Nit/Sulf_reduc_fer-like_dom_sf"/>
</dbReference>
<evidence type="ECO:0000256" key="4">
    <source>
        <dbReference type="ARBA" id="ARBA00010429"/>
    </source>
</evidence>